<name>A0AA39NJA8_9AGAR</name>
<evidence type="ECO:0000313" key="3">
    <source>
        <dbReference type="Proteomes" id="UP001175227"/>
    </source>
</evidence>
<proteinExistence type="predicted"/>
<gene>
    <name evidence="2" type="ORF">IW261DRAFT_1574497</name>
</gene>
<sequence length="373" mass="42886">MKKDIPDDDIKNMRKTLTSDIKKFRKRQIKSLSLLETVEFAPTDNAEDDILLLPSDFDIDDHKTYKLEALVKTEYKLREGQANDAIAMLCAGIIHGMVLTDSHRKHSWGVTMNLRSMKYINTVAKKKNEYAASYCQARAALLRLSGVDDLPDFPILRKEDMFSKNAAGAQVLGDGAMTDSWIWTYGRLRGMNEGEKQEFLMDTLRVQWFSTRADTERWMEEVEILEQEFRRFITACKKMEQVWDTIHAENSPVQLWHALNSTEDNLANYQLQISLNDKATCGYRVYAAQKARMYQQMWKKADKDFLAVGGGWPSSEEKLEEYMVEQRPKIRVDWEAQHGDQGNTSKTAAQQGDDSSDSEDNVDDVVLIVEPEQ</sequence>
<accession>A0AA39NJA8</accession>
<dbReference type="AlphaFoldDB" id="A0AA39NJA8"/>
<feature type="region of interest" description="Disordered" evidence="1">
    <location>
        <begin position="332"/>
        <end position="373"/>
    </location>
</feature>
<keyword evidence="3" id="KW-1185">Reference proteome</keyword>
<organism evidence="2 3">
    <name type="scientific">Armillaria novae-zelandiae</name>
    <dbReference type="NCBI Taxonomy" id="153914"/>
    <lineage>
        <taxon>Eukaryota</taxon>
        <taxon>Fungi</taxon>
        <taxon>Dikarya</taxon>
        <taxon>Basidiomycota</taxon>
        <taxon>Agaricomycotina</taxon>
        <taxon>Agaricomycetes</taxon>
        <taxon>Agaricomycetidae</taxon>
        <taxon>Agaricales</taxon>
        <taxon>Marasmiineae</taxon>
        <taxon>Physalacriaceae</taxon>
        <taxon>Armillaria</taxon>
    </lineage>
</organism>
<reference evidence="2" key="1">
    <citation type="submission" date="2023-06" db="EMBL/GenBank/DDBJ databases">
        <authorList>
            <consortium name="Lawrence Berkeley National Laboratory"/>
            <person name="Ahrendt S."/>
            <person name="Sahu N."/>
            <person name="Indic B."/>
            <person name="Wong-Bajracharya J."/>
            <person name="Merenyi Z."/>
            <person name="Ke H.-M."/>
            <person name="Monk M."/>
            <person name="Kocsube S."/>
            <person name="Drula E."/>
            <person name="Lipzen A."/>
            <person name="Balint B."/>
            <person name="Henrissat B."/>
            <person name="Andreopoulos B."/>
            <person name="Martin F.M."/>
            <person name="Harder C.B."/>
            <person name="Rigling D."/>
            <person name="Ford K.L."/>
            <person name="Foster G.D."/>
            <person name="Pangilinan J."/>
            <person name="Papanicolaou A."/>
            <person name="Barry K."/>
            <person name="LaButti K."/>
            <person name="Viragh M."/>
            <person name="Koriabine M."/>
            <person name="Yan M."/>
            <person name="Riley R."/>
            <person name="Champramary S."/>
            <person name="Plett K.L."/>
            <person name="Tsai I.J."/>
            <person name="Slot J."/>
            <person name="Sipos G."/>
            <person name="Plett J."/>
            <person name="Nagy L.G."/>
            <person name="Grigoriev I.V."/>
        </authorList>
    </citation>
    <scope>NUCLEOTIDE SEQUENCE</scope>
    <source>
        <strain evidence="2">ICMP 16352</strain>
    </source>
</reference>
<comment type="caution">
    <text evidence="2">The sequence shown here is derived from an EMBL/GenBank/DDBJ whole genome shotgun (WGS) entry which is preliminary data.</text>
</comment>
<protein>
    <submittedName>
        <fullName evidence="2">Uncharacterized protein</fullName>
    </submittedName>
</protein>
<evidence type="ECO:0000256" key="1">
    <source>
        <dbReference type="SAM" id="MobiDB-lite"/>
    </source>
</evidence>
<feature type="compositionally biased region" description="Polar residues" evidence="1">
    <location>
        <begin position="340"/>
        <end position="352"/>
    </location>
</feature>
<dbReference type="EMBL" id="JAUEPR010000084">
    <property type="protein sequence ID" value="KAK0466508.1"/>
    <property type="molecule type" value="Genomic_DNA"/>
</dbReference>
<evidence type="ECO:0000313" key="2">
    <source>
        <dbReference type="EMBL" id="KAK0466508.1"/>
    </source>
</evidence>
<dbReference type="Proteomes" id="UP001175227">
    <property type="component" value="Unassembled WGS sequence"/>
</dbReference>
<feature type="compositionally biased region" description="Acidic residues" evidence="1">
    <location>
        <begin position="354"/>
        <end position="363"/>
    </location>
</feature>